<comment type="caution">
    <text evidence="2">The sequence shown here is derived from an EMBL/GenBank/DDBJ whole genome shotgun (WGS) entry which is preliminary data.</text>
</comment>
<dbReference type="AlphaFoldDB" id="A0AAE0N539"/>
<evidence type="ECO:0000313" key="2">
    <source>
        <dbReference type="EMBL" id="KAK3370605.1"/>
    </source>
</evidence>
<proteinExistence type="predicted"/>
<dbReference type="Pfam" id="PF01636">
    <property type="entry name" value="APH"/>
    <property type="match status" value="1"/>
</dbReference>
<reference evidence="2" key="2">
    <citation type="submission" date="2023-06" db="EMBL/GenBank/DDBJ databases">
        <authorList>
            <consortium name="Lawrence Berkeley National Laboratory"/>
            <person name="Haridas S."/>
            <person name="Hensen N."/>
            <person name="Bonometti L."/>
            <person name="Westerberg I."/>
            <person name="Brannstrom I.O."/>
            <person name="Guillou S."/>
            <person name="Cros-Aarteil S."/>
            <person name="Calhoun S."/>
            <person name="Kuo A."/>
            <person name="Mondo S."/>
            <person name="Pangilinan J."/>
            <person name="Riley R."/>
            <person name="LaButti K."/>
            <person name="Andreopoulos B."/>
            <person name="Lipzen A."/>
            <person name="Chen C."/>
            <person name="Yanf M."/>
            <person name="Daum C."/>
            <person name="Ng V."/>
            <person name="Clum A."/>
            <person name="Steindorff A."/>
            <person name="Ohm R."/>
            <person name="Martin F."/>
            <person name="Silar P."/>
            <person name="Natvig D."/>
            <person name="Lalanne C."/>
            <person name="Gautier V."/>
            <person name="Ament-velasquez S.L."/>
            <person name="Kruys A."/>
            <person name="Hutchinson M.I."/>
            <person name="Powell A.J."/>
            <person name="Barry K."/>
            <person name="Miller A.N."/>
            <person name="Grigoriev I.V."/>
            <person name="Debuchy R."/>
            <person name="Gladieux P."/>
            <person name="Thoren M.H."/>
            <person name="Johannesson H."/>
        </authorList>
    </citation>
    <scope>NUCLEOTIDE SEQUENCE</scope>
    <source>
        <strain evidence="2">CBS 232.78</strain>
    </source>
</reference>
<sequence>MSWGRDFRPHDLDLYDIRTSENLLCSMGDKKIWRVDEKSILKETPYREGDIEAATLDFVRRRTGIPVPVLHGTWCENRSRFILQRRHIATQVNGFLEELQSVTQTSIKDTVPKWNSMAEFNVGMRWVLEDAGVSREICKIMYAARPGPTTDTGPQFSLCHGDLSAVNIMVDPATATVTGIIDWEYGGFYPSWFEFARLSLSHTAQDREWKAILSELMETPTNTYGKDWWLHVVNLSRTQEAFSLKTL</sequence>
<feature type="domain" description="Aminoglycoside phosphotransferase" evidence="1">
    <location>
        <begin position="83"/>
        <end position="210"/>
    </location>
</feature>
<dbReference type="InterPro" id="IPR011009">
    <property type="entry name" value="Kinase-like_dom_sf"/>
</dbReference>
<dbReference type="EMBL" id="JAULSW010000009">
    <property type="protein sequence ID" value="KAK3370605.1"/>
    <property type="molecule type" value="Genomic_DNA"/>
</dbReference>
<organism evidence="2 3">
    <name type="scientific">Podospora didyma</name>
    <dbReference type="NCBI Taxonomy" id="330526"/>
    <lineage>
        <taxon>Eukaryota</taxon>
        <taxon>Fungi</taxon>
        <taxon>Dikarya</taxon>
        <taxon>Ascomycota</taxon>
        <taxon>Pezizomycotina</taxon>
        <taxon>Sordariomycetes</taxon>
        <taxon>Sordariomycetidae</taxon>
        <taxon>Sordariales</taxon>
        <taxon>Podosporaceae</taxon>
        <taxon>Podospora</taxon>
    </lineage>
</organism>
<dbReference type="CDD" id="cd05120">
    <property type="entry name" value="APH_ChoK_like"/>
    <property type="match status" value="1"/>
</dbReference>
<dbReference type="InterPro" id="IPR051678">
    <property type="entry name" value="AGP_Transferase"/>
</dbReference>
<dbReference type="Gene3D" id="3.90.1200.10">
    <property type="match status" value="1"/>
</dbReference>
<gene>
    <name evidence="2" type="ORF">B0H63DRAFT_552721</name>
</gene>
<evidence type="ECO:0000313" key="3">
    <source>
        <dbReference type="Proteomes" id="UP001285441"/>
    </source>
</evidence>
<dbReference type="Proteomes" id="UP001285441">
    <property type="component" value="Unassembled WGS sequence"/>
</dbReference>
<evidence type="ECO:0000259" key="1">
    <source>
        <dbReference type="Pfam" id="PF01636"/>
    </source>
</evidence>
<dbReference type="SUPFAM" id="SSF56112">
    <property type="entry name" value="Protein kinase-like (PK-like)"/>
    <property type="match status" value="1"/>
</dbReference>
<keyword evidence="3" id="KW-1185">Reference proteome</keyword>
<dbReference type="InterPro" id="IPR002575">
    <property type="entry name" value="Aminoglycoside_PTrfase"/>
</dbReference>
<dbReference type="PANTHER" id="PTHR21310:SF39">
    <property type="entry name" value="AMINOGLYCOSIDE PHOSPHOTRANSFERASE DOMAIN-CONTAINING PROTEIN"/>
    <property type="match status" value="1"/>
</dbReference>
<accession>A0AAE0N539</accession>
<protein>
    <recommendedName>
        <fullName evidence="1">Aminoglycoside phosphotransferase domain-containing protein</fullName>
    </recommendedName>
</protein>
<reference evidence="2" key="1">
    <citation type="journal article" date="2023" name="Mol. Phylogenet. Evol.">
        <title>Genome-scale phylogeny and comparative genomics of the fungal order Sordariales.</title>
        <authorList>
            <person name="Hensen N."/>
            <person name="Bonometti L."/>
            <person name="Westerberg I."/>
            <person name="Brannstrom I.O."/>
            <person name="Guillou S."/>
            <person name="Cros-Aarteil S."/>
            <person name="Calhoun S."/>
            <person name="Haridas S."/>
            <person name="Kuo A."/>
            <person name="Mondo S."/>
            <person name="Pangilinan J."/>
            <person name="Riley R."/>
            <person name="LaButti K."/>
            <person name="Andreopoulos B."/>
            <person name="Lipzen A."/>
            <person name="Chen C."/>
            <person name="Yan M."/>
            <person name="Daum C."/>
            <person name="Ng V."/>
            <person name="Clum A."/>
            <person name="Steindorff A."/>
            <person name="Ohm R.A."/>
            <person name="Martin F."/>
            <person name="Silar P."/>
            <person name="Natvig D.O."/>
            <person name="Lalanne C."/>
            <person name="Gautier V."/>
            <person name="Ament-Velasquez S.L."/>
            <person name="Kruys A."/>
            <person name="Hutchinson M.I."/>
            <person name="Powell A.J."/>
            <person name="Barry K."/>
            <person name="Miller A.N."/>
            <person name="Grigoriev I.V."/>
            <person name="Debuchy R."/>
            <person name="Gladieux P."/>
            <person name="Hiltunen Thoren M."/>
            <person name="Johannesson H."/>
        </authorList>
    </citation>
    <scope>NUCLEOTIDE SEQUENCE</scope>
    <source>
        <strain evidence="2">CBS 232.78</strain>
    </source>
</reference>
<dbReference type="PANTHER" id="PTHR21310">
    <property type="entry name" value="AMINOGLYCOSIDE PHOSPHOTRANSFERASE-RELATED-RELATED"/>
    <property type="match status" value="1"/>
</dbReference>
<name>A0AAE0N539_9PEZI</name>